<accession>A0AAD7P260</accession>
<protein>
    <submittedName>
        <fullName evidence="1">Uncharacterized protein</fullName>
    </submittedName>
</protein>
<dbReference type="Proteomes" id="UP001215598">
    <property type="component" value="Unassembled WGS sequence"/>
</dbReference>
<name>A0AAD7P260_9AGAR</name>
<keyword evidence="2" id="KW-1185">Reference proteome</keyword>
<evidence type="ECO:0000313" key="1">
    <source>
        <dbReference type="EMBL" id="KAJ7784437.1"/>
    </source>
</evidence>
<gene>
    <name evidence="1" type="ORF">B0H16DRAFT_1492503</name>
</gene>
<proteinExistence type="predicted"/>
<reference evidence="1" key="1">
    <citation type="submission" date="2023-03" db="EMBL/GenBank/DDBJ databases">
        <title>Massive genome expansion in bonnet fungi (Mycena s.s.) driven by repeated elements and novel gene families across ecological guilds.</title>
        <authorList>
            <consortium name="Lawrence Berkeley National Laboratory"/>
            <person name="Harder C.B."/>
            <person name="Miyauchi S."/>
            <person name="Viragh M."/>
            <person name="Kuo A."/>
            <person name="Thoen E."/>
            <person name="Andreopoulos B."/>
            <person name="Lu D."/>
            <person name="Skrede I."/>
            <person name="Drula E."/>
            <person name="Henrissat B."/>
            <person name="Morin E."/>
            <person name="Kohler A."/>
            <person name="Barry K."/>
            <person name="LaButti K."/>
            <person name="Morin E."/>
            <person name="Salamov A."/>
            <person name="Lipzen A."/>
            <person name="Mereny Z."/>
            <person name="Hegedus B."/>
            <person name="Baldrian P."/>
            <person name="Stursova M."/>
            <person name="Weitz H."/>
            <person name="Taylor A."/>
            <person name="Grigoriev I.V."/>
            <person name="Nagy L.G."/>
            <person name="Martin F."/>
            <person name="Kauserud H."/>
        </authorList>
    </citation>
    <scope>NUCLEOTIDE SEQUENCE</scope>
    <source>
        <strain evidence="1">CBHHK182m</strain>
    </source>
</reference>
<comment type="caution">
    <text evidence="1">The sequence shown here is derived from an EMBL/GenBank/DDBJ whole genome shotgun (WGS) entry which is preliminary data.</text>
</comment>
<organism evidence="1 2">
    <name type="scientific">Mycena metata</name>
    <dbReference type="NCBI Taxonomy" id="1033252"/>
    <lineage>
        <taxon>Eukaryota</taxon>
        <taxon>Fungi</taxon>
        <taxon>Dikarya</taxon>
        <taxon>Basidiomycota</taxon>
        <taxon>Agaricomycotina</taxon>
        <taxon>Agaricomycetes</taxon>
        <taxon>Agaricomycetidae</taxon>
        <taxon>Agaricales</taxon>
        <taxon>Marasmiineae</taxon>
        <taxon>Mycenaceae</taxon>
        <taxon>Mycena</taxon>
    </lineage>
</organism>
<dbReference type="EMBL" id="JARKIB010000002">
    <property type="protein sequence ID" value="KAJ7784437.1"/>
    <property type="molecule type" value="Genomic_DNA"/>
</dbReference>
<sequence length="176" mass="19869">MPNSEQVVFDEELYARVNAATRFNAGLVLDKGAGIDASTLRGFFLHHLTREKPCYFTSSSAVSYMVDASGISTFPTDAFQTYHRYLPVLSYEQRPWSFFDILPGKVKVNGYGDALHERIAPPYLVHPSGQNFSLLLADPTKASPQYDSWRRKCVAPRWSTPADTLMYAKYLEKSSE</sequence>
<dbReference type="AlphaFoldDB" id="A0AAD7P260"/>
<evidence type="ECO:0000313" key="2">
    <source>
        <dbReference type="Proteomes" id="UP001215598"/>
    </source>
</evidence>